<keyword evidence="2" id="KW-0964">Secreted</keyword>
<dbReference type="PANTHER" id="PTHR45080">
    <property type="entry name" value="CONTACTIN 5"/>
    <property type="match status" value="1"/>
</dbReference>
<gene>
    <name evidence="9" type="ORF">APHIGO_LOCUS9498</name>
</gene>
<accession>A0A9P0NN27</accession>
<dbReference type="GO" id="GO:0007156">
    <property type="term" value="P:homophilic cell adhesion via plasma membrane adhesion molecules"/>
    <property type="evidence" value="ECO:0007669"/>
    <property type="project" value="TreeGrafter"/>
</dbReference>
<dbReference type="InterPro" id="IPR036465">
    <property type="entry name" value="vWFA_dom_sf"/>
</dbReference>
<keyword evidence="4" id="KW-1015">Disulfide bond</keyword>
<evidence type="ECO:0000256" key="4">
    <source>
        <dbReference type="ARBA" id="ARBA00023157"/>
    </source>
</evidence>
<dbReference type="Pfam" id="PF23560">
    <property type="entry name" value="GBD_Hemicentin"/>
    <property type="match status" value="1"/>
</dbReference>
<dbReference type="EMBL" id="OU899036">
    <property type="protein sequence ID" value="CAH1733137.1"/>
    <property type="molecule type" value="Genomic_DNA"/>
</dbReference>
<dbReference type="InterPro" id="IPR050958">
    <property type="entry name" value="Cell_Adh-Cytoskel_Orgn"/>
</dbReference>
<dbReference type="AlphaFoldDB" id="A0A9P0NN27"/>
<evidence type="ECO:0000256" key="1">
    <source>
        <dbReference type="ARBA" id="ARBA00004613"/>
    </source>
</evidence>
<dbReference type="Pfam" id="PF13927">
    <property type="entry name" value="Ig_3"/>
    <property type="match status" value="1"/>
</dbReference>
<evidence type="ECO:0000313" key="9">
    <source>
        <dbReference type="EMBL" id="CAH1733137.1"/>
    </source>
</evidence>
<dbReference type="Gene3D" id="2.60.40.10">
    <property type="entry name" value="Immunoglobulins"/>
    <property type="match status" value="4"/>
</dbReference>
<feature type="domain" description="Ig-like" evidence="8">
    <location>
        <begin position="684"/>
        <end position="775"/>
    </location>
</feature>
<keyword evidence="5" id="KW-0325">Glycoprotein</keyword>
<sequence>MNWLVSLTIVCLAVQCGTAVVQYPEDDLYSSLAFVFDTTGSMANDYYQLKSHAESIMNYVLARNNSDIKHFVFVPFNDPDVGPVTETFDPKVIMYKLNQVKIDGGKDCPEMGITAVIEALKVVKPNSYIYVFTDAPPKDSRLVYEALDLIQRKQSQVVILRTDHGCVSTDTSYENIASLGSGNVFDIKKGDISKILNFVKTSMDTNRVNLMSVNIPKKQLKPSPQKLTIDESIKNLQVSVSGLNSNIDVVNPIGKKMDEANGLITDLNLKNVKIINILEPMPGEWTLYITSESSHEIRACGISTKNFDFGFAIGKPKNMSQTSHRPLKGAKNYILVDCPDVKKFITCKIQDLRSDGRTEALPILVFGKNLLLCGPFIPNNNPFYVQVIGMNSYNNYFKRITKTSIIPNEPDIPYIITTKRVIGVVGDELHINCHVESLVPITVTWKSLNYPQQAWNFSQSSEIELVISNITFQHAGTYTCGAKNIAGYSESTTNVTIISKPMISEGNENVTVVLPEGGDYSMTCTGYGVPAPKMIWFMNGSPISHYNDHILVINDILRLIIYDASLSDSNVYTCRASNEAGEIEKNYNIVVKVESAVSIANESLVIDEQDDVLMNCPLTNMNNKWYKDGVNINDLVYKRADEQHFRQKKSSLKIYELDELDGGVYTCMSNNETYSFHLQVAFAPYFVKYQPETMMIGRNETVVFDCKAKGFPKPKVLWRKLESSLPITQWTLKDTEYLENKQILKIHSVDWIHNGTYTCIVKNKLGIEKRHFELYVF</sequence>
<feature type="domain" description="Ig-like" evidence="8">
    <location>
        <begin position="625"/>
        <end position="683"/>
    </location>
</feature>
<dbReference type="GO" id="GO:0005886">
    <property type="term" value="C:plasma membrane"/>
    <property type="evidence" value="ECO:0007669"/>
    <property type="project" value="TreeGrafter"/>
</dbReference>
<dbReference type="Proteomes" id="UP001154329">
    <property type="component" value="Chromosome 3"/>
</dbReference>
<keyword evidence="10" id="KW-1185">Reference proteome</keyword>
<reference evidence="9" key="2">
    <citation type="submission" date="2022-10" db="EMBL/GenBank/DDBJ databases">
        <authorList>
            <consortium name="ENA_rothamsted_submissions"/>
            <consortium name="culmorum"/>
            <person name="King R."/>
        </authorList>
    </citation>
    <scope>NUCLEOTIDE SEQUENCE</scope>
</reference>
<dbReference type="OrthoDB" id="5985519at2759"/>
<dbReference type="InterPro" id="IPR056475">
    <property type="entry name" value="GBD_Hemicentin/VWA7"/>
</dbReference>
<comment type="subcellular location">
    <subcellularLocation>
        <location evidence="1">Secreted</location>
    </subcellularLocation>
</comment>
<protein>
    <recommendedName>
        <fullName evidence="8">Ig-like domain-containing protein</fullName>
    </recommendedName>
</protein>
<dbReference type="Gene3D" id="3.40.50.410">
    <property type="entry name" value="von Willebrand factor, type A domain"/>
    <property type="match status" value="1"/>
</dbReference>
<dbReference type="InterPro" id="IPR013783">
    <property type="entry name" value="Ig-like_fold"/>
</dbReference>
<reference evidence="9" key="1">
    <citation type="submission" date="2022-02" db="EMBL/GenBank/DDBJ databases">
        <authorList>
            <person name="King R."/>
        </authorList>
    </citation>
    <scope>NUCLEOTIDE SEQUENCE</scope>
</reference>
<organism evidence="9 10">
    <name type="scientific">Aphis gossypii</name>
    <name type="common">Cotton aphid</name>
    <dbReference type="NCBI Taxonomy" id="80765"/>
    <lineage>
        <taxon>Eukaryota</taxon>
        <taxon>Metazoa</taxon>
        <taxon>Ecdysozoa</taxon>
        <taxon>Arthropoda</taxon>
        <taxon>Hexapoda</taxon>
        <taxon>Insecta</taxon>
        <taxon>Pterygota</taxon>
        <taxon>Neoptera</taxon>
        <taxon>Paraneoptera</taxon>
        <taxon>Hemiptera</taxon>
        <taxon>Sternorrhyncha</taxon>
        <taxon>Aphidomorpha</taxon>
        <taxon>Aphidoidea</taxon>
        <taxon>Aphididae</taxon>
        <taxon>Aphidini</taxon>
        <taxon>Aphis</taxon>
        <taxon>Aphis</taxon>
    </lineage>
</organism>
<dbReference type="PROSITE" id="PS50835">
    <property type="entry name" value="IG_LIKE"/>
    <property type="match status" value="4"/>
</dbReference>
<dbReference type="Pfam" id="PF25106">
    <property type="entry name" value="VWA_4"/>
    <property type="match status" value="1"/>
</dbReference>
<evidence type="ECO:0000256" key="3">
    <source>
        <dbReference type="ARBA" id="ARBA00022729"/>
    </source>
</evidence>
<evidence type="ECO:0000256" key="2">
    <source>
        <dbReference type="ARBA" id="ARBA00022525"/>
    </source>
</evidence>
<name>A0A9P0NN27_APHGO</name>
<dbReference type="InterPro" id="IPR013098">
    <property type="entry name" value="Ig_I-set"/>
</dbReference>
<dbReference type="InterPro" id="IPR036179">
    <property type="entry name" value="Ig-like_dom_sf"/>
</dbReference>
<feature type="domain" description="Ig-like" evidence="8">
    <location>
        <begin position="410"/>
        <end position="496"/>
    </location>
</feature>
<dbReference type="Pfam" id="PF07679">
    <property type="entry name" value="I-set"/>
    <property type="match status" value="2"/>
</dbReference>
<evidence type="ECO:0000259" key="8">
    <source>
        <dbReference type="PROSITE" id="PS50835"/>
    </source>
</evidence>
<proteinExistence type="predicted"/>
<feature type="domain" description="Ig-like" evidence="8">
    <location>
        <begin position="501"/>
        <end position="590"/>
    </location>
</feature>
<evidence type="ECO:0000313" key="10">
    <source>
        <dbReference type="Proteomes" id="UP001154329"/>
    </source>
</evidence>
<feature type="chain" id="PRO_5040434852" description="Ig-like domain-containing protein" evidence="7">
    <location>
        <begin position="20"/>
        <end position="777"/>
    </location>
</feature>
<keyword evidence="6" id="KW-0393">Immunoglobulin domain</keyword>
<dbReference type="FunFam" id="2.60.40.10:FF:000032">
    <property type="entry name" value="palladin isoform X1"/>
    <property type="match status" value="1"/>
</dbReference>
<dbReference type="InterPro" id="IPR003599">
    <property type="entry name" value="Ig_sub"/>
</dbReference>
<dbReference type="PANTHER" id="PTHR45080:SF8">
    <property type="entry name" value="IG-LIKE DOMAIN-CONTAINING PROTEIN"/>
    <property type="match status" value="1"/>
</dbReference>
<dbReference type="GO" id="GO:0005576">
    <property type="term" value="C:extracellular region"/>
    <property type="evidence" value="ECO:0007669"/>
    <property type="project" value="UniProtKB-SubCell"/>
</dbReference>
<evidence type="ECO:0000256" key="6">
    <source>
        <dbReference type="ARBA" id="ARBA00023319"/>
    </source>
</evidence>
<evidence type="ECO:0000256" key="5">
    <source>
        <dbReference type="ARBA" id="ARBA00023180"/>
    </source>
</evidence>
<feature type="signal peptide" evidence="7">
    <location>
        <begin position="1"/>
        <end position="19"/>
    </location>
</feature>
<keyword evidence="3 7" id="KW-0732">Signal</keyword>
<dbReference type="InterPro" id="IPR007110">
    <property type="entry name" value="Ig-like_dom"/>
</dbReference>
<dbReference type="CDD" id="cd00096">
    <property type="entry name" value="Ig"/>
    <property type="match status" value="3"/>
</dbReference>
<dbReference type="InterPro" id="IPR003598">
    <property type="entry name" value="Ig_sub2"/>
</dbReference>
<dbReference type="InterPro" id="IPR056861">
    <property type="entry name" value="HMCN1-like_VWA"/>
</dbReference>
<dbReference type="SUPFAM" id="SSF48726">
    <property type="entry name" value="Immunoglobulin"/>
    <property type="match status" value="4"/>
</dbReference>
<dbReference type="GO" id="GO:0032991">
    <property type="term" value="C:protein-containing complex"/>
    <property type="evidence" value="ECO:0007669"/>
    <property type="project" value="UniProtKB-ARBA"/>
</dbReference>
<dbReference type="SMART" id="SM00409">
    <property type="entry name" value="IG"/>
    <property type="match status" value="4"/>
</dbReference>
<dbReference type="SMART" id="SM00408">
    <property type="entry name" value="IGc2"/>
    <property type="match status" value="4"/>
</dbReference>
<dbReference type="SUPFAM" id="SSF53300">
    <property type="entry name" value="vWA-like"/>
    <property type="match status" value="1"/>
</dbReference>
<evidence type="ECO:0000256" key="7">
    <source>
        <dbReference type="SAM" id="SignalP"/>
    </source>
</evidence>